<feature type="domain" description="Ubiquitin-like protease family profile" evidence="5">
    <location>
        <begin position="295"/>
        <end position="384"/>
    </location>
</feature>
<dbReference type="GO" id="GO:0008234">
    <property type="term" value="F:cysteine-type peptidase activity"/>
    <property type="evidence" value="ECO:0007669"/>
    <property type="project" value="InterPro"/>
</dbReference>
<keyword evidence="3" id="KW-0378">Hydrolase</keyword>
<sequence length="1279" mass="142622">MAGFKVTVELAASVIPVPALPVSTPSNVMALPTVPDDLAWQLEIPKEYERTLFPNPQLSIIDFVHTFTPPPACPDQKQEMYQLPTGHSFFQTGLPDLGDVLALIRVMVPPKRIVAELLKEAKQKWLDGHSSLSVLGEALLIPLWVLSFWTRILFDILPVHRDWQISLEWLRHDEFKLFQGQVQDAIHALSALPWSGYLSPMSSSTSSMSLLKSTLSPFLSRKWLSDENTNQMTHLLQKGVEGSKSHSNVIFLSNQMGRTIINLYLNEKSGKSKYNPDGGEHFQHFGARLSGSSRIAGIIHVNGNHWVAVIVDVGEEKFWYGDPARRSPDVNVRAALLWFLSKHVILVETADFEDVTLPAPMQDFSLDWFNCGIFSYNALSHHFLHEPLLRNTHNPIYGDLGRIGMFCKLVDDYKLNCPPEEAALAITFDAKSYFGLKEYQHDSDHSPSPPITPRPATPPPHKDALVLSKALKQMSVSPKKPKAKKKKTATADPKSARSVVAPIFQIPTGRTSSKVSKKRRWEESDDEENLKARPPKHTGSEDSDTSDSPIARNPGRPRIGLLNKFTVAPNTRRGEVQAHRCISKGCPKVHKPRSRIRVLNHAKRCLKLTSDQCKMASAASSKDAPSAVVENSLKTLPFGSSTSQSCAPNQEAPQPASYQGELQGSVIVVRSSTPLTPSTPPITDKLAFFVRVAPAVMDLDEWKAMFLLQTPSYSPASRTTLMENHIMSEQDLSFDGGSIRSGDSLYTVHATTEERRVMLIEGQECTNVSHTGRWIADLVLSVMDLVGRDHFIAVSSDNTGNTRVARDILSDEVPLLLNLPDPAHHLNNTWKDIANLPYFKELIKQIRTIIKYFKHVNFAKALLKELREKMNLGPGLESIGKTRFSTLLWSAESLKCSLIAILELVQAQRIEIPKANHIFLNENACLHFKILLVQFIEVGSSIAQAIECLEAKSATPADVYLYWLAILTSMKQALEGSFLPDDVKGEIHGIMNARWRKFFVEGPTNAHLVPPGINNPRTFLQVGDYLFHLLTIEIQKGTDPFLTAWKGKARQFDVAFRAQFTAYAQGAHPFTTPLGFGENPYNWWQAFVGTSNGGILAAIAVKLYAAVPHSMANERTMSSITLLNTAQCNRQQVPTVIAMAQINGYYKGEKPRKLRKSSHPNPLLKFFDINRLLRSIENDNDDGKAAPDYDESEDEEDVVLRGKDEDPNAPLRPPPSSDSLLFDSSDDEIEMESEELEEILTDAPAFRRIKKDRFTPVVEEVVEDGGEFKLGPWVQGVGK</sequence>
<feature type="compositionally biased region" description="Basic and acidic residues" evidence="4">
    <location>
        <begin position="1178"/>
        <end position="1187"/>
    </location>
</feature>
<name>A0A8S0VZD0_CYCAE</name>
<evidence type="ECO:0000259" key="5">
    <source>
        <dbReference type="Pfam" id="PF02902"/>
    </source>
</evidence>
<dbReference type="AlphaFoldDB" id="A0A8S0VZD0"/>
<evidence type="ECO:0000256" key="2">
    <source>
        <dbReference type="ARBA" id="ARBA00022670"/>
    </source>
</evidence>
<dbReference type="InterPro" id="IPR012337">
    <property type="entry name" value="RNaseH-like_sf"/>
</dbReference>
<dbReference type="Pfam" id="PF02902">
    <property type="entry name" value="Peptidase_C48"/>
    <property type="match status" value="1"/>
</dbReference>
<protein>
    <recommendedName>
        <fullName evidence="5">Ubiquitin-like protease family profile domain-containing protein</fullName>
    </recommendedName>
</protein>
<feature type="compositionally biased region" description="Acidic residues" evidence="4">
    <location>
        <begin position="1188"/>
        <end position="1197"/>
    </location>
</feature>
<keyword evidence="2" id="KW-0645">Protease</keyword>
<feature type="compositionally biased region" description="Pro residues" evidence="4">
    <location>
        <begin position="447"/>
        <end position="459"/>
    </location>
</feature>
<organism evidence="6 7">
    <name type="scientific">Cyclocybe aegerita</name>
    <name type="common">Black poplar mushroom</name>
    <name type="synonym">Agrocybe aegerita</name>
    <dbReference type="NCBI Taxonomy" id="1973307"/>
    <lineage>
        <taxon>Eukaryota</taxon>
        <taxon>Fungi</taxon>
        <taxon>Dikarya</taxon>
        <taxon>Basidiomycota</taxon>
        <taxon>Agaricomycotina</taxon>
        <taxon>Agaricomycetes</taxon>
        <taxon>Agaricomycetidae</taxon>
        <taxon>Agaricales</taxon>
        <taxon>Agaricineae</taxon>
        <taxon>Bolbitiaceae</taxon>
        <taxon>Cyclocybe</taxon>
    </lineage>
</organism>
<reference evidence="6 7" key="1">
    <citation type="submission" date="2020-01" db="EMBL/GenBank/DDBJ databases">
        <authorList>
            <person name="Gupta K D."/>
        </authorList>
    </citation>
    <scope>NUCLEOTIDE SEQUENCE [LARGE SCALE GENOMIC DNA]</scope>
</reference>
<accession>A0A8S0VZD0</accession>
<dbReference type="Proteomes" id="UP000467700">
    <property type="component" value="Unassembled WGS sequence"/>
</dbReference>
<keyword evidence="7" id="KW-1185">Reference proteome</keyword>
<gene>
    <name evidence="6" type="ORF">AAE3_LOCUS5617</name>
</gene>
<dbReference type="Gene3D" id="3.40.395.10">
    <property type="entry name" value="Adenoviral Proteinase, Chain A"/>
    <property type="match status" value="1"/>
</dbReference>
<comment type="caution">
    <text evidence="6">The sequence shown here is derived from an EMBL/GenBank/DDBJ whole genome shotgun (WGS) entry which is preliminary data.</text>
</comment>
<dbReference type="EMBL" id="CACVBS010000039">
    <property type="protein sequence ID" value="CAA7263461.1"/>
    <property type="molecule type" value="Genomic_DNA"/>
</dbReference>
<feature type="region of interest" description="Disordered" evidence="4">
    <location>
        <begin position="439"/>
        <end position="560"/>
    </location>
</feature>
<dbReference type="SUPFAM" id="SSF53098">
    <property type="entry name" value="Ribonuclease H-like"/>
    <property type="match status" value="1"/>
</dbReference>
<evidence type="ECO:0000256" key="1">
    <source>
        <dbReference type="ARBA" id="ARBA00005234"/>
    </source>
</evidence>
<feature type="region of interest" description="Disordered" evidence="4">
    <location>
        <begin position="1178"/>
        <end position="1235"/>
    </location>
</feature>
<feature type="compositionally biased region" description="Acidic residues" evidence="4">
    <location>
        <begin position="1224"/>
        <end position="1235"/>
    </location>
</feature>
<evidence type="ECO:0000313" key="7">
    <source>
        <dbReference type="Proteomes" id="UP000467700"/>
    </source>
</evidence>
<dbReference type="SUPFAM" id="SSF54001">
    <property type="entry name" value="Cysteine proteinases"/>
    <property type="match status" value="1"/>
</dbReference>
<evidence type="ECO:0000256" key="4">
    <source>
        <dbReference type="SAM" id="MobiDB-lite"/>
    </source>
</evidence>
<evidence type="ECO:0000313" key="6">
    <source>
        <dbReference type="EMBL" id="CAA7263461.1"/>
    </source>
</evidence>
<dbReference type="InterPro" id="IPR003653">
    <property type="entry name" value="Peptidase_C48_C"/>
</dbReference>
<proteinExistence type="inferred from homology"/>
<comment type="similarity">
    <text evidence="1">Belongs to the peptidase C48 family.</text>
</comment>
<dbReference type="GO" id="GO:0006508">
    <property type="term" value="P:proteolysis"/>
    <property type="evidence" value="ECO:0007669"/>
    <property type="project" value="UniProtKB-KW"/>
</dbReference>
<feature type="region of interest" description="Disordered" evidence="4">
    <location>
        <begin position="639"/>
        <end position="658"/>
    </location>
</feature>
<dbReference type="OrthoDB" id="3236755at2759"/>
<dbReference type="InterPro" id="IPR038765">
    <property type="entry name" value="Papain-like_cys_pep_sf"/>
</dbReference>
<evidence type="ECO:0000256" key="3">
    <source>
        <dbReference type="ARBA" id="ARBA00022801"/>
    </source>
</evidence>
<dbReference type="GO" id="GO:0019783">
    <property type="term" value="F:ubiquitin-like protein peptidase activity"/>
    <property type="evidence" value="ECO:0007669"/>
    <property type="project" value="UniProtKB-ARBA"/>
</dbReference>
<feature type="compositionally biased region" description="Basic residues" evidence="4">
    <location>
        <begin position="479"/>
        <end position="488"/>
    </location>
</feature>